<evidence type="ECO:0000313" key="4">
    <source>
        <dbReference type="WBParaSite" id="TMUE_3000013794.1"/>
    </source>
</evidence>
<dbReference type="PROSITE" id="PS50211">
    <property type="entry name" value="DENN"/>
    <property type="match status" value="1"/>
</dbReference>
<feature type="domain" description="UDENN" evidence="2">
    <location>
        <begin position="21"/>
        <end position="477"/>
    </location>
</feature>
<dbReference type="AlphaFoldDB" id="A0A5S6R3A4"/>
<name>A0A5S6R3A4_TRIMR</name>
<dbReference type="PANTHER" id="PTHR13677">
    <property type="entry name" value="LD41638P"/>
    <property type="match status" value="1"/>
</dbReference>
<evidence type="ECO:0000259" key="2">
    <source>
        <dbReference type="PROSITE" id="PS50211"/>
    </source>
</evidence>
<dbReference type="GO" id="GO:0005085">
    <property type="term" value="F:guanyl-nucleotide exchange factor activity"/>
    <property type="evidence" value="ECO:0007669"/>
    <property type="project" value="InterPro"/>
</dbReference>
<proteinExistence type="inferred from homology"/>
<dbReference type="GO" id="GO:0055037">
    <property type="term" value="C:recycling endosome"/>
    <property type="evidence" value="ECO:0007669"/>
    <property type="project" value="TreeGrafter"/>
</dbReference>
<evidence type="ECO:0000313" key="3">
    <source>
        <dbReference type="Proteomes" id="UP000046395"/>
    </source>
</evidence>
<dbReference type="InterPro" id="IPR037516">
    <property type="entry name" value="Tripartite_DENN"/>
</dbReference>
<dbReference type="PANTHER" id="PTHR13677:SF0">
    <property type="entry name" value="LD41638P"/>
    <property type="match status" value="1"/>
</dbReference>
<sequence length="566" mass="64679">MALEEMDNSSNRLKNLGNWIHCICVITFDLEVGQSLEFKYPSHAVLSKEEILSACYLAFPDSNSGFLGDALFHFRIRRVGGKDESPNVVHAKYNSTCPYAMEIDSEFFYAFAFFRQVKDSSLPRGYFQKSVVLITALPFINFYRHIMRSLAPAYFSTGIPLIEAVCQEVEHWEDPIPGAILSLPFMGSVVKLRIPTRSDLAGSKEELGLHAGDKNCFILPSVHEPELFDCLSTYISHLHLLWELVLLGEPIVVMGPFPDVVSSIVQALVSLIWPLRYCCDFRPYFTVQDGDFKEFVHPKGAAAPPNVILGTTNPFFIKALENWPHVLRLPKDSKKKIFRRNSKVRRNLAQMTNEEKIGLFSKYKGHLAKGNALAKRLAKGMQCNRPNEAQTLIIRRYFVDLTQSFLLPLEQYLTNTMPSAKDISPWKEPPRLPKFDLDDFIKVVESADMHKMAGIKGDWVGLYRSFHETKNCQLWLQRRQLEADIKLKVLHFEAIAKSSFTSTLCTKVEVEIVDFILKLREALKFANSHADVVDDALRHRVEEHYRNAIGFVREDLRLLFDQQPSS</sequence>
<protein>
    <submittedName>
        <fullName evidence="4">UDENN domain-containing protein</fullName>
    </submittedName>
</protein>
<organism evidence="3 4">
    <name type="scientific">Trichuris muris</name>
    <name type="common">Mouse whipworm</name>
    <dbReference type="NCBI Taxonomy" id="70415"/>
    <lineage>
        <taxon>Eukaryota</taxon>
        <taxon>Metazoa</taxon>
        <taxon>Ecdysozoa</taxon>
        <taxon>Nematoda</taxon>
        <taxon>Enoplea</taxon>
        <taxon>Dorylaimia</taxon>
        <taxon>Trichinellida</taxon>
        <taxon>Trichuridae</taxon>
        <taxon>Trichuris</taxon>
    </lineage>
</organism>
<dbReference type="WBParaSite" id="TMUE_3000013794.1">
    <property type="protein sequence ID" value="TMUE_3000013794.1"/>
    <property type="gene ID" value="WBGene00287514"/>
</dbReference>
<comment type="similarity">
    <text evidence="1">Belongs to the DENND6 family.</text>
</comment>
<keyword evidence="3" id="KW-1185">Reference proteome</keyword>
<reference evidence="4" key="1">
    <citation type="submission" date="2019-12" db="UniProtKB">
        <authorList>
            <consortium name="WormBaseParasite"/>
        </authorList>
    </citation>
    <scope>IDENTIFICATION</scope>
</reference>
<dbReference type="Gene3D" id="3.40.50.11500">
    <property type="match status" value="1"/>
</dbReference>
<dbReference type="InterPro" id="IPR043153">
    <property type="entry name" value="DENN_C"/>
</dbReference>
<accession>A0A5S6R3A4</accession>
<dbReference type="InterPro" id="IPR024224">
    <property type="entry name" value="DENND6"/>
</dbReference>
<evidence type="ECO:0000256" key="1">
    <source>
        <dbReference type="ARBA" id="ARBA00007159"/>
    </source>
</evidence>
<dbReference type="Proteomes" id="UP000046395">
    <property type="component" value="Unassembled WGS sequence"/>
</dbReference>
<dbReference type="STRING" id="70415.A0A5S6R3A4"/>